<feature type="compositionally biased region" description="Basic and acidic residues" evidence="1">
    <location>
        <begin position="197"/>
        <end position="207"/>
    </location>
</feature>
<dbReference type="GO" id="GO:0031145">
    <property type="term" value="P:anaphase-promoting complex-dependent catabolic process"/>
    <property type="evidence" value="ECO:0007669"/>
    <property type="project" value="InterPro"/>
</dbReference>
<dbReference type="GO" id="GO:0005680">
    <property type="term" value="C:anaphase-promoting complex"/>
    <property type="evidence" value="ECO:0007669"/>
    <property type="project" value="InterPro"/>
</dbReference>
<feature type="compositionally biased region" description="Acidic residues" evidence="1">
    <location>
        <begin position="134"/>
        <end position="196"/>
    </location>
</feature>
<feature type="region of interest" description="Disordered" evidence="1">
    <location>
        <begin position="124"/>
        <end position="218"/>
    </location>
</feature>
<name>A0AA39GJV5_SARSR</name>
<evidence type="ECO:0000256" key="1">
    <source>
        <dbReference type="SAM" id="MobiDB-lite"/>
    </source>
</evidence>
<comment type="caution">
    <text evidence="2">The sequence shown here is derived from an EMBL/GenBank/DDBJ whole genome shotgun (WGS) entry which is preliminary data.</text>
</comment>
<accession>A0AA39GJV5</accession>
<dbReference type="Pfam" id="PF05841">
    <property type="entry name" value="Apc15p"/>
    <property type="match status" value="1"/>
</dbReference>
<feature type="compositionally biased region" description="Acidic residues" evidence="1">
    <location>
        <begin position="271"/>
        <end position="286"/>
    </location>
</feature>
<protein>
    <recommendedName>
        <fullName evidence="4">Anaphase-promoting complex, subunit 15/MND2</fullName>
    </recommendedName>
</protein>
<feature type="compositionally biased region" description="Acidic residues" evidence="1">
    <location>
        <begin position="303"/>
        <end position="322"/>
    </location>
</feature>
<evidence type="ECO:0008006" key="4">
    <source>
        <dbReference type="Google" id="ProtNLM"/>
    </source>
</evidence>
<feature type="region of interest" description="Disordered" evidence="1">
    <location>
        <begin position="250"/>
        <end position="381"/>
    </location>
</feature>
<evidence type="ECO:0000313" key="2">
    <source>
        <dbReference type="EMBL" id="KAK0387988.1"/>
    </source>
</evidence>
<dbReference type="AlphaFoldDB" id="A0AA39GJV5"/>
<organism evidence="2 3">
    <name type="scientific">Sarocladium strictum</name>
    <name type="common">Black bundle disease fungus</name>
    <name type="synonym">Acremonium strictum</name>
    <dbReference type="NCBI Taxonomy" id="5046"/>
    <lineage>
        <taxon>Eukaryota</taxon>
        <taxon>Fungi</taxon>
        <taxon>Dikarya</taxon>
        <taxon>Ascomycota</taxon>
        <taxon>Pezizomycotina</taxon>
        <taxon>Sordariomycetes</taxon>
        <taxon>Hypocreomycetidae</taxon>
        <taxon>Hypocreales</taxon>
        <taxon>Sarocladiaceae</taxon>
        <taxon>Sarocladium</taxon>
    </lineage>
</organism>
<gene>
    <name evidence="2" type="ORF">NLU13_4232</name>
</gene>
<reference evidence="2" key="1">
    <citation type="submission" date="2022-10" db="EMBL/GenBank/DDBJ databases">
        <title>Determination and structural analysis of whole genome sequence of Sarocladium strictum F4-1.</title>
        <authorList>
            <person name="Hu L."/>
            <person name="Jiang Y."/>
        </authorList>
    </citation>
    <scope>NUCLEOTIDE SEQUENCE</scope>
    <source>
        <strain evidence="2">F4-1</strain>
    </source>
</reference>
<feature type="compositionally biased region" description="Polar residues" evidence="1">
    <location>
        <begin position="357"/>
        <end position="367"/>
    </location>
</feature>
<sequence>MFGTLPDFTPRDSHSLWYISTRNPGPPPGLFESLNAEANINGQHGAHTRQQQRDHHKLLERTALARLGADEVYMHRRRLNIQNFGSGWLKPPGIPKTLHQLREEKREQEEHQEALRREQLQQELAEAEAGGMPGDEDGTMDDVQLDGAQDLDDMIPEAEDEFEVDDDDDEEEEDEEEEEQEEEDEDANDADETGNIDEEHLREERQNELMAARVRSNNDAFREAIVRGDPDGDDMYGGAEELVEEVQGHMLDEDDFADNSLLQPGANGSLLDDEDMGVDLDDEIPEAESGGYEHTDSEAGLSSDEEEEEEEGDEDGEEDEEIGFAPRSALLAPPRSPTLRGRTSASGPRASMDLSGLLSQDESSFMDSSPAAPGRWAQGRQ</sequence>
<dbReference type="Proteomes" id="UP001175261">
    <property type="component" value="Unassembled WGS sequence"/>
</dbReference>
<keyword evidence="3" id="KW-1185">Reference proteome</keyword>
<dbReference type="EMBL" id="JAPDFR010000003">
    <property type="protein sequence ID" value="KAK0387988.1"/>
    <property type="molecule type" value="Genomic_DNA"/>
</dbReference>
<dbReference type="InterPro" id="IPR008402">
    <property type="entry name" value="APC_su15/mnd2"/>
</dbReference>
<proteinExistence type="predicted"/>
<evidence type="ECO:0000313" key="3">
    <source>
        <dbReference type="Proteomes" id="UP001175261"/>
    </source>
</evidence>